<reference evidence="1" key="1">
    <citation type="submission" date="2021-08" db="EMBL/GenBank/DDBJ databases">
        <title>WGS assembly of Ceratopteris richardii.</title>
        <authorList>
            <person name="Marchant D.B."/>
            <person name="Chen G."/>
            <person name="Jenkins J."/>
            <person name="Shu S."/>
            <person name="Leebens-Mack J."/>
            <person name="Grimwood J."/>
            <person name="Schmutz J."/>
            <person name="Soltis P."/>
            <person name="Soltis D."/>
            <person name="Chen Z.-H."/>
        </authorList>
    </citation>
    <scope>NUCLEOTIDE SEQUENCE</scope>
    <source>
        <strain evidence="1">Whitten #5841</strain>
        <tissue evidence="1">Leaf</tissue>
    </source>
</reference>
<dbReference type="EMBL" id="CM035421">
    <property type="protein sequence ID" value="KAH7388442.1"/>
    <property type="molecule type" value="Genomic_DNA"/>
</dbReference>
<keyword evidence="2" id="KW-1185">Reference proteome</keyword>
<proteinExistence type="predicted"/>
<name>A0A8T2T1N8_CERRI</name>
<evidence type="ECO:0000313" key="1">
    <source>
        <dbReference type="EMBL" id="KAH7388442.1"/>
    </source>
</evidence>
<protein>
    <submittedName>
        <fullName evidence="1">Uncharacterized protein</fullName>
    </submittedName>
</protein>
<comment type="caution">
    <text evidence="1">The sequence shown here is derived from an EMBL/GenBank/DDBJ whole genome shotgun (WGS) entry which is preliminary data.</text>
</comment>
<dbReference type="Proteomes" id="UP000825935">
    <property type="component" value="Chromosome 16"/>
</dbReference>
<accession>A0A8T2T1N8</accession>
<evidence type="ECO:0000313" key="2">
    <source>
        <dbReference type="Proteomes" id="UP000825935"/>
    </source>
</evidence>
<dbReference type="AlphaFoldDB" id="A0A8T2T1N8"/>
<gene>
    <name evidence="1" type="ORF">KP509_16G075700</name>
</gene>
<sequence>MHNKMQIKSQNSVSCGFLVRKHATQRVFKVTSYVLQFIIGLRSFQIPFLPSLQDLTMIRILFHTYLSIVNHVCKLLKRINLMNCHVCNHIEFDSDGLINRKLMNCVF</sequence>
<organism evidence="1 2">
    <name type="scientific">Ceratopteris richardii</name>
    <name type="common">Triangle waterfern</name>
    <dbReference type="NCBI Taxonomy" id="49495"/>
    <lineage>
        <taxon>Eukaryota</taxon>
        <taxon>Viridiplantae</taxon>
        <taxon>Streptophyta</taxon>
        <taxon>Embryophyta</taxon>
        <taxon>Tracheophyta</taxon>
        <taxon>Polypodiopsida</taxon>
        <taxon>Polypodiidae</taxon>
        <taxon>Polypodiales</taxon>
        <taxon>Pteridineae</taxon>
        <taxon>Pteridaceae</taxon>
        <taxon>Parkerioideae</taxon>
        <taxon>Ceratopteris</taxon>
    </lineage>
</organism>